<sequence length="191" mass="20478">MSTPVKNLRVQLASALLDLVVQVPESGETARADTAARAHAIARKAARQASMIAATLSLPPGWMGWLTVLPEMVGVWKIQAQMVADIAALHGRRSSLGKEQMLYCLFKHVSAQLFRDFAVRAGERVVVRSSTMKALEALALQISGKLLGSALKKGASRWIPLAGAVGVGAYAYYDTLQVAKNAHQLFAADPQ</sequence>
<dbReference type="AlphaFoldDB" id="C9Y6E5"/>
<evidence type="ECO:0008006" key="2">
    <source>
        <dbReference type="Google" id="ProtNLM"/>
    </source>
</evidence>
<name>C9Y6E5_CURXX</name>
<evidence type="ECO:0000313" key="1">
    <source>
        <dbReference type="EMBL" id="CBA26434.1"/>
    </source>
</evidence>
<reference evidence="1" key="1">
    <citation type="journal article" date="2010" name="Nature">
        <title>The Dynamic genome of Hydra.</title>
        <authorList>
            <person name="Chapman J.A."/>
            <person name="Kirkness E.F."/>
            <person name="Simakov O."/>
            <person name="Hampson S.E."/>
            <person name="Mitros T."/>
            <person name="Weinmaier T."/>
            <person name="Rattei T."/>
            <person name="Balasubramanian P.G."/>
            <person name="Borman J."/>
            <person name="Busam D."/>
            <person name="Disbennett K."/>
            <person name="Pfannkoch C."/>
            <person name="Sumin N."/>
            <person name="Sutton G."/>
            <person name="Viswanathan L."/>
            <person name="Walenz B."/>
            <person name="Goodstein D.M."/>
            <person name="Hellsten U."/>
            <person name="Kawashima T."/>
            <person name="Prochnik S.E."/>
            <person name="Putnam N.H."/>
            <person name="Shu S."/>
            <person name="Blumberg B."/>
            <person name="Dana C.E."/>
            <person name="Gee L."/>
            <person name="Kibler D.F."/>
            <person name="Law L."/>
            <person name="Lindgens D."/>
            <person name="Martinez D.E."/>
            <person name="Peng J."/>
            <person name="Wigge P.A."/>
            <person name="Bertulat B."/>
            <person name="Guder C."/>
            <person name="Nakamura Y."/>
            <person name="Ozbek S."/>
            <person name="Watanabe H."/>
            <person name="Khalturin K."/>
            <person name="Hemmrich G."/>
            <person name="Franke A."/>
            <person name="Augustin R."/>
            <person name="Fraune S."/>
            <person name="Hayakawa E."/>
            <person name="Hayakawa S."/>
            <person name="Hirose M."/>
            <person name="Hwang J."/>
            <person name="Ikeo K."/>
            <person name="Nishimiya-Fujisawa C."/>
            <person name="Ogura A."/>
            <person name="Takahashi T."/>
            <person name="Steinmetz P.R."/>
            <person name="Zhang X."/>
            <person name="Aufschnaiter R."/>
            <person name="Eder M.K."/>
            <person name="Gorny A.K."/>
            <person name="Salvenmoser W."/>
            <person name="Heimberg A.M."/>
            <person name="Wheeler B.M."/>
            <person name="Peterson K.J."/>
            <person name="Boettger A."/>
            <person name="Tischler P."/>
            <person name="Wolf A."/>
            <person name="Gojobori T."/>
            <person name="Remington K.A."/>
            <person name="Strausberg R.L."/>
            <person name="Venter J."/>
            <person name="Technau U."/>
            <person name="Hobmayer B."/>
            <person name="Bosch T.C."/>
            <person name="Holstein T.W."/>
            <person name="Fujisawa T."/>
            <person name="Bode H.R."/>
            <person name="David C.N."/>
            <person name="Rokhsar D.S."/>
            <person name="Steele R.E."/>
        </authorList>
    </citation>
    <scope>NUCLEOTIDE SEQUENCE</scope>
</reference>
<protein>
    <recommendedName>
        <fullName evidence="2">EcsC family protein</fullName>
    </recommendedName>
</protein>
<accession>C9Y6E5</accession>
<gene>
    <name evidence="1" type="ORF">Csp_E35220</name>
</gene>
<proteinExistence type="predicted"/>
<dbReference type="EMBL" id="FN543101">
    <property type="protein sequence ID" value="CBA26434.1"/>
    <property type="molecule type" value="Genomic_DNA"/>
</dbReference>
<organism evidence="1">
    <name type="scientific">Curvibacter symbiont subsp. Hydra magnipapillata</name>
    <dbReference type="NCBI Taxonomy" id="667019"/>
    <lineage>
        <taxon>Bacteria</taxon>
        <taxon>Pseudomonadati</taxon>
        <taxon>Pseudomonadota</taxon>
        <taxon>Betaproteobacteria</taxon>
        <taxon>Burkholderiales</taxon>
        <taxon>Comamonadaceae</taxon>
        <taxon>Curvibacter</taxon>
    </lineage>
</organism>